<reference evidence="2 3" key="1">
    <citation type="submission" date="2021-01" db="EMBL/GenBank/DDBJ databases">
        <title>Whole genome shotgun sequence of Actinoplanes deccanensis NBRC 13994.</title>
        <authorList>
            <person name="Komaki H."/>
            <person name="Tamura T."/>
        </authorList>
    </citation>
    <scope>NUCLEOTIDE SEQUENCE [LARGE SCALE GENOMIC DNA]</scope>
    <source>
        <strain evidence="2 3">NBRC 13994</strain>
    </source>
</reference>
<dbReference type="Gene3D" id="3.40.50.720">
    <property type="entry name" value="NAD(P)-binding Rossmann-like Domain"/>
    <property type="match status" value="1"/>
</dbReference>
<evidence type="ECO:0000259" key="1">
    <source>
        <dbReference type="Pfam" id="PF01370"/>
    </source>
</evidence>
<feature type="domain" description="NAD-dependent epimerase/dehydratase" evidence="1">
    <location>
        <begin position="5"/>
        <end position="166"/>
    </location>
</feature>
<dbReference type="PANTHER" id="PTHR43245:SF55">
    <property type="entry name" value="NAD(P)-BINDING DOMAIN-CONTAINING PROTEIN"/>
    <property type="match status" value="1"/>
</dbReference>
<dbReference type="RefSeq" id="WP_239169522.1">
    <property type="nucleotide sequence ID" value="NZ_BAAABO010000052.1"/>
</dbReference>
<gene>
    <name evidence="2" type="ORF">Ade02nite_89940</name>
</gene>
<dbReference type="SUPFAM" id="SSF51735">
    <property type="entry name" value="NAD(P)-binding Rossmann-fold domains"/>
    <property type="match status" value="1"/>
</dbReference>
<evidence type="ECO:0000313" key="2">
    <source>
        <dbReference type="EMBL" id="GID80353.1"/>
    </source>
</evidence>
<proteinExistence type="predicted"/>
<dbReference type="InterPro" id="IPR050177">
    <property type="entry name" value="Lipid_A_modif_metabolic_enz"/>
</dbReference>
<accession>A0ABQ3YK40</accession>
<evidence type="ECO:0000313" key="3">
    <source>
        <dbReference type="Proteomes" id="UP000609879"/>
    </source>
</evidence>
<dbReference type="Pfam" id="PF01370">
    <property type="entry name" value="Epimerase"/>
    <property type="match status" value="1"/>
</dbReference>
<dbReference type="PANTHER" id="PTHR43245">
    <property type="entry name" value="BIFUNCTIONAL POLYMYXIN RESISTANCE PROTEIN ARNA"/>
    <property type="match status" value="1"/>
</dbReference>
<dbReference type="InterPro" id="IPR001509">
    <property type="entry name" value="Epimerase_deHydtase"/>
</dbReference>
<protein>
    <submittedName>
        <fullName evidence="2">NAD-dependent dehydratase</fullName>
    </submittedName>
</protein>
<dbReference type="EMBL" id="BOMI01000190">
    <property type="protein sequence ID" value="GID80353.1"/>
    <property type="molecule type" value="Genomic_DNA"/>
</dbReference>
<comment type="caution">
    <text evidence="2">The sequence shown here is derived from an EMBL/GenBank/DDBJ whole genome shotgun (WGS) entry which is preliminary data.</text>
</comment>
<dbReference type="Proteomes" id="UP000609879">
    <property type="component" value="Unassembled WGS sequence"/>
</dbReference>
<sequence length="263" mass="27367">MPSLLITGASGRIGSLIRPLLARPGREIRLLDVAAPPGPAHPGEVILTGSVTDAALVEKACAGVDLVVHLGGYASERPWEQMLDVNIGGTRTVLEQARSQGVRRVLLAGSTHVVGMTPIAEAGGDAMPAPRPDTYYGVSKAAAEALGSLYADAYGMTIVTARIGTVDATPIHERALSTWLSPADAARLVEAVLALSTPGHHIVWGVSRNTRGWFSLVPGEAIGFFPEDDAERYAGALPATPLAPDARVGGVWGGTDWKVGGTW</sequence>
<dbReference type="InterPro" id="IPR036291">
    <property type="entry name" value="NAD(P)-bd_dom_sf"/>
</dbReference>
<organism evidence="2 3">
    <name type="scientific">Paractinoplanes deccanensis</name>
    <dbReference type="NCBI Taxonomy" id="113561"/>
    <lineage>
        <taxon>Bacteria</taxon>
        <taxon>Bacillati</taxon>
        <taxon>Actinomycetota</taxon>
        <taxon>Actinomycetes</taxon>
        <taxon>Micromonosporales</taxon>
        <taxon>Micromonosporaceae</taxon>
        <taxon>Paractinoplanes</taxon>
    </lineage>
</organism>
<name>A0ABQ3YK40_9ACTN</name>
<keyword evidence="3" id="KW-1185">Reference proteome</keyword>